<evidence type="ECO:0000313" key="1">
    <source>
        <dbReference type="EMBL" id="AVM47463.1"/>
    </source>
</evidence>
<evidence type="ECO:0000313" key="2">
    <source>
        <dbReference type="EMBL" id="MBF1352467.1"/>
    </source>
</evidence>
<accession>A0A2S0L2G2</accession>
<evidence type="ECO:0000313" key="3">
    <source>
        <dbReference type="Proteomes" id="UP000237883"/>
    </source>
</evidence>
<sequence length="180" mass="19874">MKVNAKSIDLAKVQAEAEESYRKGFFCCEAVMEVIMDNFELDVPHEIIKMASGMAIGVGKSGCICGALNGGVLAISMFFGRDEQRGPKDPEVVKCMSMTNELHDWFRENNTKKAACCRVLTREFDMSQGGHKSQCIYYTGMCAAKAAEILARELGIETTGEIKVLSHDDYLKTRTTPLEA</sequence>
<dbReference type="KEGG" id="mdv:C5Q96_00730"/>
<dbReference type="Pfam" id="PF09719">
    <property type="entry name" value="C_GCAxxG_C_C"/>
    <property type="match status" value="1"/>
</dbReference>
<reference evidence="1" key="1">
    <citation type="submission" date="2018-02" db="EMBL/GenBank/DDBJ databases">
        <authorList>
            <person name="Cohen D.B."/>
            <person name="Kent A.D."/>
        </authorList>
    </citation>
    <scope>NUCLEOTIDE SEQUENCE [LARGE SCALE GENOMIC DNA]</scope>
    <source>
        <strain evidence="1">CCUG 47132</strain>
    </source>
</reference>
<organism evidence="1 3">
    <name type="scientific">Mogibacterium diversum</name>
    <dbReference type="NCBI Taxonomy" id="114527"/>
    <lineage>
        <taxon>Bacteria</taxon>
        <taxon>Bacillati</taxon>
        <taxon>Bacillota</taxon>
        <taxon>Clostridia</taxon>
        <taxon>Peptostreptococcales</taxon>
        <taxon>Anaerovoracaceae</taxon>
        <taxon>Mogibacterium</taxon>
    </lineage>
</organism>
<reference evidence="2" key="3">
    <citation type="submission" date="2020-04" db="EMBL/GenBank/DDBJ databases">
        <title>Deep metagenomics examines the oral microbiome during advanced dental caries in children, revealing novel taxa and co-occurrences with host molecules.</title>
        <authorList>
            <person name="Baker J.L."/>
            <person name="Morton J.T."/>
            <person name="Dinis M."/>
            <person name="Alvarez R."/>
            <person name="Tran N.C."/>
            <person name="Knight R."/>
            <person name="Edlund A."/>
        </authorList>
    </citation>
    <scope>NUCLEOTIDE SEQUENCE</scope>
    <source>
        <strain evidence="2">JCVI_24_bin.8</strain>
    </source>
</reference>
<dbReference type="NCBIfam" id="TIGR01909">
    <property type="entry name" value="C_GCAxxG_C_C"/>
    <property type="match status" value="1"/>
</dbReference>
<dbReference type="EMBL" id="JABZQH010000169">
    <property type="protein sequence ID" value="MBF1352467.1"/>
    <property type="molecule type" value="Genomic_DNA"/>
</dbReference>
<dbReference type="InterPro" id="IPR036280">
    <property type="entry name" value="Multihaem_cyt_sf"/>
</dbReference>
<reference evidence="3" key="2">
    <citation type="submission" date="2018-02" db="EMBL/GenBank/DDBJ databases">
        <authorList>
            <person name="Holder M.E."/>
            <person name="Ajami N.J."/>
            <person name="Petrosino J.F."/>
        </authorList>
    </citation>
    <scope>NUCLEOTIDE SEQUENCE [LARGE SCALE GENOMIC DNA]</scope>
    <source>
        <strain evidence="3">CCUG 47132</strain>
    </source>
</reference>
<protein>
    <submittedName>
        <fullName evidence="2">C_GCAxxG_C_C family protein</fullName>
    </submittedName>
    <submittedName>
        <fullName evidence="1">Oxidoreductase</fullName>
    </submittedName>
</protein>
<dbReference type="SUPFAM" id="SSF48695">
    <property type="entry name" value="Multiheme cytochromes"/>
    <property type="match status" value="1"/>
</dbReference>
<dbReference type="EMBL" id="CP027228">
    <property type="protein sequence ID" value="AVM47463.1"/>
    <property type="molecule type" value="Genomic_DNA"/>
</dbReference>
<dbReference type="Proteomes" id="UP000722050">
    <property type="component" value="Unassembled WGS sequence"/>
</dbReference>
<gene>
    <name evidence="1" type="ORF">C5Q96_00730</name>
    <name evidence="2" type="ORF">HXM71_05035</name>
</gene>
<dbReference type="RefSeq" id="WP_106056259.1">
    <property type="nucleotide sequence ID" value="NZ_CAURSC010000001.1"/>
</dbReference>
<keyword evidence="3" id="KW-1185">Reference proteome</keyword>
<name>A0A2S0L2G2_9FIRM</name>
<dbReference type="InterPro" id="IPR010181">
    <property type="entry name" value="CGCAxxGCC_motif"/>
</dbReference>
<proteinExistence type="predicted"/>
<dbReference type="OrthoDB" id="190287at2"/>
<dbReference type="Proteomes" id="UP000237883">
    <property type="component" value="Chromosome"/>
</dbReference>
<dbReference type="AlphaFoldDB" id="A0A2S0L2G2"/>
<dbReference type="GeneID" id="78390773"/>